<dbReference type="Pfam" id="PF08316">
    <property type="entry name" value="Pal1"/>
    <property type="match status" value="1"/>
</dbReference>
<dbReference type="OrthoDB" id="5389892at2759"/>
<dbReference type="AlphaFoldDB" id="A0A1V6PA30"/>
<organism evidence="2 3">
    <name type="scientific">Penicillium decumbens</name>
    <dbReference type="NCBI Taxonomy" id="69771"/>
    <lineage>
        <taxon>Eukaryota</taxon>
        <taxon>Fungi</taxon>
        <taxon>Dikarya</taxon>
        <taxon>Ascomycota</taxon>
        <taxon>Pezizomycotina</taxon>
        <taxon>Eurotiomycetes</taxon>
        <taxon>Eurotiomycetidae</taxon>
        <taxon>Eurotiales</taxon>
        <taxon>Aspergillaceae</taxon>
        <taxon>Penicillium</taxon>
    </lineage>
</organism>
<keyword evidence="3" id="KW-1185">Reference proteome</keyword>
<evidence type="ECO:0008006" key="4">
    <source>
        <dbReference type="Google" id="ProtNLM"/>
    </source>
</evidence>
<dbReference type="PANTHER" id="PTHR28307">
    <property type="entry name" value="PROTEIN PAL1"/>
    <property type="match status" value="1"/>
</dbReference>
<sequence>MVDCIPMASMASIHHPHHPYNRAYNASLHRSPSHRTSWGSNNPYARYASSSGSSAPSRRSVSESAHSVPSTWWDGTAEHHPVEPKRRRASQSSVPHRNKSQRIIYSRNSMLVNPDVIDELDNVNAYLYHHEGPYDAVYAERNHISSRSPLEALRESNEEALRATPKDKVTDCINSHRPLDGTAFFPSGHTDINGETYDYQEGSNVVPSDYGLGGYIRQTGKRLTNDDFKNDPFYQRPPFNPFKELKDKLSQRLKKRRSTN</sequence>
<accession>A0A1V6PA30</accession>
<comment type="caution">
    <text evidence="2">The sequence shown here is derived from an EMBL/GenBank/DDBJ whole genome shotgun (WGS) entry which is preliminary data.</text>
</comment>
<dbReference type="PANTHER" id="PTHR28307:SF1">
    <property type="entry name" value="PAL1 CELL MORPHOLOGY PROTEIN"/>
    <property type="match status" value="1"/>
</dbReference>
<feature type="compositionally biased region" description="Polar residues" evidence="1">
    <location>
        <begin position="90"/>
        <end position="101"/>
    </location>
</feature>
<gene>
    <name evidence="2" type="ORF">PENDEC_c013G04810</name>
</gene>
<evidence type="ECO:0000313" key="2">
    <source>
        <dbReference type="EMBL" id="OQD73870.1"/>
    </source>
</evidence>
<dbReference type="EMBL" id="MDYL01000013">
    <property type="protein sequence ID" value="OQD73870.1"/>
    <property type="molecule type" value="Genomic_DNA"/>
</dbReference>
<dbReference type="GO" id="GO:0005737">
    <property type="term" value="C:cytoplasm"/>
    <property type="evidence" value="ECO:0007669"/>
    <property type="project" value="TreeGrafter"/>
</dbReference>
<evidence type="ECO:0000313" key="3">
    <source>
        <dbReference type="Proteomes" id="UP000191522"/>
    </source>
</evidence>
<feature type="compositionally biased region" description="Low complexity" evidence="1">
    <location>
        <begin position="46"/>
        <end position="65"/>
    </location>
</feature>
<dbReference type="Proteomes" id="UP000191522">
    <property type="component" value="Unassembled WGS sequence"/>
</dbReference>
<protein>
    <recommendedName>
        <fullName evidence="4">Pal1 cell morphology protein</fullName>
    </recommendedName>
</protein>
<dbReference type="OMA" id="CIDSHRP"/>
<proteinExistence type="predicted"/>
<dbReference type="InterPro" id="IPR013226">
    <property type="entry name" value="Pal1"/>
</dbReference>
<evidence type="ECO:0000256" key="1">
    <source>
        <dbReference type="SAM" id="MobiDB-lite"/>
    </source>
</evidence>
<feature type="region of interest" description="Disordered" evidence="1">
    <location>
        <begin position="46"/>
        <end position="101"/>
    </location>
</feature>
<reference evidence="3" key="1">
    <citation type="journal article" date="2017" name="Nat. Microbiol.">
        <title>Global analysis of biosynthetic gene clusters reveals vast potential of secondary metabolite production in Penicillium species.</title>
        <authorList>
            <person name="Nielsen J.C."/>
            <person name="Grijseels S."/>
            <person name="Prigent S."/>
            <person name="Ji B."/>
            <person name="Dainat J."/>
            <person name="Nielsen K.F."/>
            <person name="Frisvad J.C."/>
            <person name="Workman M."/>
            <person name="Nielsen J."/>
        </authorList>
    </citation>
    <scope>NUCLEOTIDE SEQUENCE [LARGE SCALE GENOMIC DNA]</scope>
    <source>
        <strain evidence="3">IBT 11843</strain>
    </source>
</reference>
<name>A0A1V6PA30_PENDC</name>